<sequence length="100" mass="10853">MQDVFWTTQRWSPLLGQLWVGGDARSTGVDTRAANLSNPGSRSHDLIVSTVLRAPVATLWQRAGGTYPTPRTRKRPGASRGVGVFVGRRVGQTRCSVCTT</sequence>
<protein>
    <submittedName>
        <fullName evidence="1">Uncharacterized protein</fullName>
    </submittedName>
</protein>
<evidence type="ECO:0000313" key="1">
    <source>
        <dbReference type="EMBL" id="AXV06947.1"/>
    </source>
</evidence>
<evidence type="ECO:0000313" key="2">
    <source>
        <dbReference type="Proteomes" id="UP000264006"/>
    </source>
</evidence>
<reference evidence="1 2" key="1">
    <citation type="submission" date="2018-09" db="EMBL/GenBank/DDBJ databases">
        <title>Complete genome sequence of Euzebya sp. DY32-46 isolated from seawater of Pacific Ocean.</title>
        <authorList>
            <person name="Xu L."/>
            <person name="Wu Y.-H."/>
            <person name="Xu X.-W."/>
        </authorList>
    </citation>
    <scope>NUCLEOTIDE SEQUENCE [LARGE SCALE GENOMIC DNA]</scope>
    <source>
        <strain evidence="1 2">DY32-46</strain>
    </source>
</reference>
<dbReference type="Proteomes" id="UP000264006">
    <property type="component" value="Chromosome"/>
</dbReference>
<dbReference type="AlphaFoldDB" id="A0A346XXK0"/>
<gene>
    <name evidence="1" type="ORF">DVS28_a2265</name>
</gene>
<dbReference type="KEGG" id="euz:DVS28_a2265"/>
<organism evidence="1 2">
    <name type="scientific">Euzebya pacifica</name>
    <dbReference type="NCBI Taxonomy" id="1608957"/>
    <lineage>
        <taxon>Bacteria</taxon>
        <taxon>Bacillati</taxon>
        <taxon>Actinomycetota</taxon>
        <taxon>Nitriliruptoria</taxon>
        <taxon>Euzebyales</taxon>
    </lineage>
</organism>
<keyword evidence="2" id="KW-1185">Reference proteome</keyword>
<proteinExistence type="predicted"/>
<accession>A0A346XXK0</accession>
<dbReference type="EMBL" id="CP031165">
    <property type="protein sequence ID" value="AXV06947.1"/>
    <property type="molecule type" value="Genomic_DNA"/>
</dbReference>
<name>A0A346XXK0_9ACTN</name>